<keyword evidence="1" id="KW-0812">Transmembrane</keyword>
<proteinExistence type="predicted"/>
<evidence type="ECO:0000313" key="2">
    <source>
        <dbReference type="EMBL" id="MFC4488533.1"/>
    </source>
</evidence>
<organism evidence="2 3">
    <name type="scientific">Chromobacterium aquaticum</name>
    <dbReference type="NCBI Taxonomy" id="467180"/>
    <lineage>
        <taxon>Bacteria</taxon>
        <taxon>Pseudomonadati</taxon>
        <taxon>Pseudomonadota</taxon>
        <taxon>Betaproteobacteria</taxon>
        <taxon>Neisseriales</taxon>
        <taxon>Chromobacteriaceae</taxon>
        <taxon>Chromobacterium</taxon>
    </lineage>
</organism>
<name>A0ABV8ZPY0_9NEIS</name>
<dbReference type="Proteomes" id="UP001595999">
    <property type="component" value="Unassembled WGS sequence"/>
</dbReference>
<keyword evidence="1" id="KW-0472">Membrane</keyword>
<protein>
    <submittedName>
        <fullName evidence="2">Uncharacterized protein</fullName>
    </submittedName>
</protein>
<evidence type="ECO:0000256" key="1">
    <source>
        <dbReference type="SAM" id="Phobius"/>
    </source>
</evidence>
<reference evidence="3" key="1">
    <citation type="journal article" date="2019" name="Int. J. Syst. Evol. Microbiol.">
        <title>The Global Catalogue of Microorganisms (GCM) 10K type strain sequencing project: providing services to taxonomists for standard genome sequencing and annotation.</title>
        <authorList>
            <consortium name="The Broad Institute Genomics Platform"/>
            <consortium name="The Broad Institute Genome Sequencing Center for Infectious Disease"/>
            <person name="Wu L."/>
            <person name="Ma J."/>
        </authorList>
    </citation>
    <scope>NUCLEOTIDE SEQUENCE [LARGE SCALE GENOMIC DNA]</scope>
    <source>
        <strain evidence="3">CGMCC 4.7608</strain>
    </source>
</reference>
<comment type="caution">
    <text evidence="2">The sequence shown here is derived from an EMBL/GenBank/DDBJ whole genome shotgun (WGS) entry which is preliminary data.</text>
</comment>
<accession>A0ABV8ZPY0</accession>
<keyword evidence="1" id="KW-1133">Transmembrane helix</keyword>
<dbReference type="RefSeq" id="WP_048409369.1">
    <property type="nucleotide sequence ID" value="NZ_JAJOHW010000017.1"/>
</dbReference>
<keyword evidence="3" id="KW-1185">Reference proteome</keyword>
<gene>
    <name evidence="2" type="ORF">ACFO0R_02775</name>
</gene>
<feature type="transmembrane region" description="Helical" evidence="1">
    <location>
        <begin position="105"/>
        <end position="123"/>
    </location>
</feature>
<sequence>MLELLSTVAPWIATALSGPLRQLAMDAASDALGLTEKTDKALNKACANLNAEQIQSMRRADQEFALKLKQLGFENHQQLIGSLLSDREAARKREISIRDKTPRNLAYILIGGSMAIGGLLLFGELKLDSTLAGVVLGYLFNESGAASAYYFGERRQTRE</sequence>
<evidence type="ECO:0000313" key="3">
    <source>
        <dbReference type="Proteomes" id="UP001595999"/>
    </source>
</evidence>
<feature type="transmembrane region" description="Helical" evidence="1">
    <location>
        <begin position="129"/>
        <end position="151"/>
    </location>
</feature>
<dbReference type="EMBL" id="JBHSEK010000001">
    <property type="protein sequence ID" value="MFC4488533.1"/>
    <property type="molecule type" value="Genomic_DNA"/>
</dbReference>